<evidence type="ECO:0000313" key="16">
    <source>
        <dbReference type="Proteomes" id="UP000006319"/>
    </source>
</evidence>
<evidence type="ECO:0000256" key="10">
    <source>
        <dbReference type="ARBA" id="ARBA00023146"/>
    </source>
</evidence>
<protein>
    <recommendedName>
        <fullName evidence="3">phenylalanine--tRNA ligase</fullName>
        <ecNumber evidence="3">6.1.1.20</ecNumber>
    </recommendedName>
    <alternativeName>
        <fullName evidence="11">Phenylalanyl-tRNA synthetase</fullName>
    </alternativeName>
</protein>
<sequence length="566" mass="65782">MVLPLPKLIQSNEGRVLYHVTNHPIRTVKKKIENFFKYESLDNLSSDISVRQNFDELFVPLTHPARNIKDTFYLNENYVNHFSTLHNDMYTHLENTNGIYKYYLVTKLLHHHKVLLKRTHMTAHLPDLLRRNYKNVIYTGSVYRRDEIDRFHFPIFHQTDGFLIRPDNFDVETDLKKNLQQLIRYLFDASDIKMKWEDNTSFPFTDPSYELYIQGVSSGGTGKTRDDNEDGGAGTLHGDPRGGEPRWVEVLGCGKIKREVIAMALHWEDIRQIIEDEIARHDRGLLGELQSIEAARSEAARSEAASSEAASSEAAASEPTASEAAAEWIAPNVATPKDILDKLCSAPLNNRIEAQMNKFLKTIRYQGWAFGIGLERLAMLLYHIHDIRLFWSNDNRFIDQFEENVITTFHPFSNFPPVEKDISFYVTSQFKESLFFQICRDVASENIEQVKKIDSYYNPRNNQTSVCYRITYRSHSQNLTHKAVNELQMYHYGENYQLNPLIGKQSLRNSLYMLNEGTKQPRNIQFDMIPPIKGNTLQYMRKEMLSMDSFIMFSNRLECSRNDLTS</sequence>
<dbReference type="SUPFAM" id="SSF55681">
    <property type="entry name" value="Class II aaRS and biotin synthetases"/>
    <property type="match status" value="1"/>
</dbReference>
<dbReference type="GO" id="GO:0004826">
    <property type="term" value="F:phenylalanine-tRNA ligase activity"/>
    <property type="evidence" value="ECO:0007669"/>
    <property type="project" value="UniProtKB-EC"/>
</dbReference>
<dbReference type="EMBL" id="DF157103">
    <property type="protein sequence ID" value="GAB67507.1"/>
    <property type="molecule type" value="Genomic_DNA"/>
</dbReference>
<evidence type="ECO:0000256" key="8">
    <source>
        <dbReference type="ARBA" id="ARBA00022946"/>
    </source>
</evidence>
<dbReference type="OrthoDB" id="4457at2759"/>
<dbReference type="GO" id="GO:0005524">
    <property type="term" value="F:ATP binding"/>
    <property type="evidence" value="ECO:0007669"/>
    <property type="project" value="UniProtKB-KW"/>
</dbReference>
<dbReference type="InterPro" id="IPR036690">
    <property type="entry name" value="Fdx_antiC-bd_sf"/>
</dbReference>
<dbReference type="Pfam" id="PF03147">
    <property type="entry name" value="FDX-ACB"/>
    <property type="match status" value="1"/>
</dbReference>
<evidence type="ECO:0000256" key="11">
    <source>
        <dbReference type="ARBA" id="ARBA00031194"/>
    </source>
</evidence>
<dbReference type="Proteomes" id="UP000006319">
    <property type="component" value="Chromosome 11"/>
</dbReference>
<proteinExistence type="inferred from homology"/>
<dbReference type="KEGG" id="pcy:PCYB_115270"/>
<keyword evidence="16" id="KW-1185">Reference proteome</keyword>
<dbReference type="AlphaFoldDB" id="K6VE43"/>
<dbReference type="Gene3D" id="3.30.930.10">
    <property type="entry name" value="Bira Bifunctional Protein, Domain 2"/>
    <property type="match status" value="1"/>
</dbReference>
<accession>K6VE43</accession>
<evidence type="ECO:0000256" key="13">
    <source>
        <dbReference type="SAM" id="MobiDB-lite"/>
    </source>
</evidence>
<comment type="similarity">
    <text evidence="2">Belongs to the class-II aminoacyl-tRNA synthetase family.</text>
</comment>
<name>K6VE43_PLACD</name>
<dbReference type="InterPro" id="IPR002319">
    <property type="entry name" value="Phenylalanyl-tRNA_Synthase"/>
</dbReference>
<dbReference type="PROSITE" id="PS51447">
    <property type="entry name" value="FDX_ACB"/>
    <property type="match status" value="1"/>
</dbReference>
<keyword evidence="5" id="KW-0547">Nucleotide-binding</keyword>
<feature type="region of interest" description="Disordered" evidence="13">
    <location>
        <begin position="216"/>
        <end position="241"/>
    </location>
</feature>
<organism evidence="15 16">
    <name type="scientific">Plasmodium cynomolgi (strain B)</name>
    <dbReference type="NCBI Taxonomy" id="1120755"/>
    <lineage>
        <taxon>Eukaryota</taxon>
        <taxon>Sar</taxon>
        <taxon>Alveolata</taxon>
        <taxon>Apicomplexa</taxon>
        <taxon>Aconoidasida</taxon>
        <taxon>Haemosporida</taxon>
        <taxon>Plasmodiidae</taxon>
        <taxon>Plasmodium</taxon>
        <taxon>Plasmodium (Plasmodium)</taxon>
    </lineage>
</organism>
<keyword evidence="7" id="KW-0648">Protein biosynthesis</keyword>
<dbReference type="PANTHER" id="PTHR11538:SF41">
    <property type="entry name" value="PHENYLALANINE--TRNA LIGASE, MITOCHONDRIAL"/>
    <property type="match status" value="1"/>
</dbReference>
<reference evidence="15 16" key="1">
    <citation type="journal article" date="2012" name="Nat. Genet.">
        <title>Plasmodium cynomolgi genome sequences provide insight into Plasmodium vivax and the monkey malaria clade.</title>
        <authorList>
            <person name="Tachibana S."/>
            <person name="Sullivan S.A."/>
            <person name="Kawai S."/>
            <person name="Nakamura S."/>
            <person name="Kim H.R."/>
            <person name="Goto N."/>
            <person name="Arisue N."/>
            <person name="Palacpac N.M.Q."/>
            <person name="Honma H."/>
            <person name="Yagi M."/>
            <person name="Tougan T."/>
            <person name="Katakai Y."/>
            <person name="Kaneko O."/>
            <person name="Mita T."/>
            <person name="Kita K."/>
            <person name="Yasutomi Y."/>
            <person name="Sutton P.L."/>
            <person name="Shakhbatyan R."/>
            <person name="Horii T."/>
            <person name="Yasunaga T."/>
            <person name="Barnwell J.W."/>
            <person name="Escalante A.A."/>
            <person name="Carlton J.M."/>
            <person name="Tanabe K."/>
        </authorList>
    </citation>
    <scope>NUCLEOTIDE SEQUENCE [LARGE SCALE GENOMIC DNA]</scope>
    <source>
        <strain evidence="15 16">B</strain>
    </source>
</reference>
<evidence type="ECO:0000256" key="4">
    <source>
        <dbReference type="ARBA" id="ARBA00022598"/>
    </source>
</evidence>
<evidence type="ECO:0000256" key="5">
    <source>
        <dbReference type="ARBA" id="ARBA00022741"/>
    </source>
</evidence>
<dbReference type="GeneID" id="14693876"/>
<keyword evidence="8" id="KW-0809">Transit peptide</keyword>
<dbReference type="EC" id="6.1.1.20" evidence="3"/>
<evidence type="ECO:0000256" key="9">
    <source>
        <dbReference type="ARBA" id="ARBA00023128"/>
    </source>
</evidence>
<dbReference type="SUPFAM" id="SSF54991">
    <property type="entry name" value="Anticodon-binding domain of PheRS"/>
    <property type="match status" value="1"/>
</dbReference>
<feature type="domain" description="FDX-ACB" evidence="14">
    <location>
        <begin position="413"/>
        <end position="508"/>
    </location>
</feature>
<dbReference type="Gene3D" id="3.30.70.380">
    <property type="entry name" value="Ferrodoxin-fold anticodon-binding domain"/>
    <property type="match status" value="1"/>
</dbReference>
<dbReference type="PANTHER" id="PTHR11538">
    <property type="entry name" value="PHENYLALANYL-TRNA SYNTHETASE"/>
    <property type="match status" value="1"/>
</dbReference>
<keyword evidence="6" id="KW-0067">ATP-binding</keyword>
<evidence type="ECO:0000256" key="2">
    <source>
        <dbReference type="ARBA" id="ARBA00008226"/>
    </source>
</evidence>
<dbReference type="InterPro" id="IPR005121">
    <property type="entry name" value="Fdx_antiC-bd"/>
</dbReference>
<dbReference type="OMA" id="GYTICAD"/>
<gene>
    <name evidence="15" type="ORF">PCYB_115270</name>
</gene>
<keyword evidence="9" id="KW-0496">Mitochondrion</keyword>
<comment type="catalytic activity">
    <reaction evidence="12">
        <text>tRNA(Phe) + L-phenylalanine + ATP = L-phenylalanyl-tRNA(Phe) + AMP + diphosphate + H(+)</text>
        <dbReference type="Rhea" id="RHEA:19413"/>
        <dbReference type="Rhea" id="RHEA-COMP:9668"/>
        <dbReference type="Rhea" id="RHEA-COMP:9699"/>
        <dbReference type="ChEBI" id="CHEBI:15378"/>
        <dbReference type="ChEBI" id="CHEBI:30616"/>
        <dbReference type="ChEBI" id="CHEBI:33019"/>
        <dbReference type="ChEBI" id="CHEBI:58095"/>
        <dbReference type="ChEBI" id="CHEBI:78442"/>
        <dbReference type="ChEBI" id="CHEBI:78531"/>
        <dbReference type="ChEBI" id="CHEBI:456215"/>
        <dbReference type="EC" id="6.1.1.20"/>
    </reaction>
</comment>
<dbReference type="InterPro" id="IPR045864">
    <property type="entry name" value="aa-tRNA-synth_II/BPL/LPL"/>
</dbReference>
<comment type="subcellular location">
    <subcellularLocation>
        <location evidence="1">Mitochondrion matrix</location>
    </subcellularLocation>
</comment>
<evidence type="ECO:0000259" key="14">
    <source>
        <dbReference type="PROSITE" id="PS51447"/>
    </source>
</evidence>
<evidence type="ECO:0000313" key="15">
    <source>
        <dbReference type="EMBL" id="GAB67507.1"/>
    </source>
</evidence>
<evidence type="ECO:0000256" key="12">
    <source>
        <dbReference type="ARBA" id="ARBA00049255"/>
    </source>
</evidence>
<evidence type="ECO:0000256" key="6">
    <source>
        <dbReference type="ARBA" id="ARBA00022840"/>
    </source>
</evidence>
<evidence type="ECO:0000256" key="3">
    <source>
        <dbReference type="ARBA" id="ARBA00012814"/>
    </source>
</evidence>
<keyword evidence="4 15" id="KW-0436">Ligase</keyword>
<dbReference type="FunFam" id="3.30.70.380:FF:000002">
    <property type="entry name" value="phenylalanine--tRNA ligase, mitochondrial"/>
    <property type="match status" value="1"/>
</dbReference>
<dbReference type="Pfam" id="PF01409">
    <property type="entry name" value="tRNA-synt_2d"/>
    <property type="match status" value="2"/>
</dbReference>
<dbReference type="SMART" id="SM00896">
    <property type="entry name" value="FDX-ACB"/>
    <property type="match status" value="1"/>
</dbReference>
<dbReference type="eggNOG" id="KOG2783">
    <property type="taxonomic scope" value="Eukaryota"/>
</dbReference>
<dbReference type="GO" id="GO:0005759">
    <property type="term" value="C:mitochondrial matrix"/>
    <property type="evidence" value="ECO:0007669"/>
    <property type="project" value="UniProtKB-SubCell"/>
</dbReference>
<dbReference type="RefSeq" id="XP_004223454.1">
    <property type="nucleotide sequence ID" value="XM_004223406.1"/>
</dbReference>
<dbReference type="GO" id="GO:0006432">
    <property type="term" value="P:phenylalanyl-tRNA aminoacylation"/>
    <property type="evidence" value="ECO:0007669"/>
    <property type="project" value="TreeGrafter"/>
</dbReference>
<dbReference type="VEuPathDB" id="PlasmoDB:PCYB_115270"/>
<keyword evidence="10" id="KW-0030">Aminoacyl-tRNA synthetase</keyword>
<evidence type="ECO:0000256" key="7">
    <source>
        <dbReference type="ARBA" id="ARBA00022917"/>
    </source>
</evidence>
<evidence type="ECO:0000256" key="1">
    <source>
        <dbReference type="ARBA" id="ARBA00004305"/>
    </source>
</evidence>
<dbReference type="GO" id="GO:0000049">
    <property type="term" value="F:tRNA binding"/>
    <property type="evidence" value="ECO:0007669"/>
    <property type="project" value="InterPro"/>
</dbReference>
<dbReference type="PhylomeDB" id="K6VE43"/>